<keyword evidence="1" id="KW-0472">Membrane</keyword>
<keyword evidence="1" id="KW-0812">Transmembrane</keyword>
<evidence type="ECO:0000256" key="1">
    <source>
        <dbReference type="SAM" id="Phobius"/>
    </source>
</evidence>
<name>X1IU64_9ZZZZ</name>
<accession>X1IU64</accession>
<proteinExistence type="predicted"/>
<protein>
    <recommendedName>
        <fullName evidence="3">Late embryogenesis abundant protein LEA-2 subgroup domain-containing protein</fullName>
    </recommendedName>
</protein>
<comment type="caution">
    <text evidence="2">The sequence shown here is derived from an EMBL/GenBank/DDBJ whole genome shotgun (WGS) entry which is preliminary data.</text>
</comment>
<gene>
    <name evidence="2" type="ORF">S03H2_66995</name>
</gene>
<evidence type="ECO:0008006" key="3">
    <source>
        <dbReference type="Google" id="ProtNLM"/>
    </source>
</evidence>
<feature type="transmembrane region" description="Helical" evidence="1">
    <location>
        <begin position="29"/>
        <end position="52"/>
    </location>
</feature>
<evidence type="ECO:0000313" key="2">
    <source>
        <dbReference type="EMBL" id="GAH85257.1"/>
    </source>
</evidence>
<organism evidence="2">
    <name type="scientific">marine sediment metagenome</name>
    <dbReference type="NCBI Taxonomy" id="412755"/>
    <lineage>
        <taxon>unclassified sequences</taxon>
        <taxon>metagenomes</taxon>
        <taxon>ecological metagenomes</taxon>
    </lineage>
</organism>
<dbReference type="AlphaFoldDB" id="X1IU64"/>
<keyword evidence="1" id="KW-1133">Transmembrane helix</keyword>
<reference evidence="2" key="1">
    <citation type="journal article" date="2014" name="Front. Microbiol.">
        <title>High frequency of phylogenetically diverse reductive dehalogenase-homologous genes in deep subseafloor sedimentary metagenomes.</title>
        <authorList>
            <person name="Kawai M."/>
            <person name="Futagami T."/>
            <person name="Toyoda A."/>
            <person name="Takaki Y."/>
            <person name="Nishi S."/>
            <person name="Hori S."/>
            <person name="Arai W."/>
            <person name="Tsubouchi T."/>
            <person name="Morono Y."/>
            <person name="Uchiyama I."/>
            <person name="Ito T."/>
            <person name="Fujiyama A."/>
            <person name="Inagaki F."/>
            <person name="Takami H."/>
        </authorList>
    </citation>
    <scope>NUCLEOTIDE SEQUENCE</scope>
    <source>
        <strain evidence="2">Expedition CK06-06</strain>
    </source>
</reference>
<feature type="non-terminal residue" evidence="2">
    <location>
        <position position="126"/>
    </location>
</feature>
<dbReference type="EMBL" id="BARU01043802">
    <property type="protein sequence ID" value="GAH85257.1"/>
    <property type="molecule type" value="Genomic_DNA"/>
</dbReference>
<sequence length="126" mass="14020">MVRKPTQKKKSTVRRRTTKKKKRARDLVWLQRLTLFAGIIAVILIGGVILFVTTYKNTSRGIDLNITQETKEVGRGVPLEISININNQTGSTLSNTELSLRLSQGLINLDFTGEKDIIKDALGNIG</sequence>